<dbReference type="GeneID" id="83014271"/>
<dbReference type="Gene3D" id="3.90.1310.10">
    <property type="entry name" value="Penicillin-binding protein 2a (Domain 2)"/>
    <property type="match status" value="1"/>
</dbReference>
<dbReference type="Pfam" id="PF00905">
    <property type="entry name" value="Transpeptidase"/>
    <property type="match status" value="1"/>
</dbReference>
<organism evidence="7 8">
    <name type="scientific">Holdemania filiformis</name>
    <dbReference type="NCBI Taxonomy" id="61171"/>
    <lineage>
        <taxon>Bacteria</taxon>
        <taxon>Bacillati</taxon>
        <taxon>Bacillota</taxon>
        <taxon>Erysipelotrichia</taxon>
        <taxon>Erysipelotrichales</taxon>
        <taxon>Erysipelotrichaceae</taxon>
        <taxon>Holdemania</taxon>
    </lineage>
</organism>
<protein>
    <submittedName>
        <fullName evidence="7">Stage V sporulation protein D</fullName>
    </submittedName>
</protein>
<dbReference type="GO" id="GO:0071555">
    <property type="term" value="P:cell wall organization"/>
    <property type="evidence" value="ECO:0007669"/>
    <property type="project" value="TreeGrafter"/>
</dbReference>
<dbReference type="EMBL" id="QRUP01000002">
    <property type="protein sequence ID" value="RGR76235.1"/>
    <property type="molecule type" value="Genomic_DNA"/>
</dbReference>
<dbReference type="InterPro" id="IPR012338">
    <property type="entry name" value="Beta-lactam/transpept-like"/>
</dbReference>
<evidence type="ECO:0000256" key="1">
    <source>
        <dbReference type="ARBA" id="ARBA00004370"/>
    </source>
</evidence>
<dbReference type="RefSeq" id="WP_117893224.1">
    <property type="nucleotide sequence ID" value="NZ_CABJCV010000002.1"/>
</dbReference>
<dbReference type="SUPFAM" id="SSF54184">
    <property type="entry name" value="Penicillin-binding protein 2x (pbp-2x), c-terminal domain"/>
    <property type="match status" value="1"/>
</dbReference>
<dbReference type="GO" id="GO:0005886">
    <property type="term" value="C:plasma membrane"/>
    <property type="evidence" value="ECO:0007669"/>
    <property type="project" value="TreeGrafter"/>
</dbReference>
<comment type="caution">
    <text evidence="7">The sequence shown here is derived from an EMBL/GenBank/DDBJ whole genome shotgun (WGS) entry which is preliminary data.</text>
</comment>
<dbReference type="Pfam" id="PF03717">
    <property type="entry name" value="PBP_dimer"/>
    <property type="match status" value="1"/>
</dbReference>
<accession>A0A412G5C9</accession>
<dbReference type="PANTHER" id="PTHR30627:SF1">
    <property type="entry name" value="PEPTIDOGLYCAN D,D-TRANSPEPTIDASE FTSI"/>
    <property type="match status" value="1"/>
</dbReference>
<evidence type="ECO:0000256" key="4">
    <source>
        <dbReference type="SAM" id="Phobius"/>
    </source>
</evidence>
<dbReference type="SUPFAM" id="SSF56601">
    <property type="entry name" value="beta-lactamase/transpeptidase-like"/>
    <property type="match status" value="1"/>
</dbReference>
<feature type="domain" description="Penicillin-binding protein dimerisation" evidence="6">
    <location>
        <begin position="54"/>
        <end position="200"/>
    </location>
</feature>
<gene>
    <name evidence="7" type="ORF">DWY25_02455</name>
</gene>
<feature type="domain" description="Penicillin-binding protein transpeptidase" evidence="5">
    <location>
        <begin position="247"/>
        <end position="555"/>
    </location>
</feature>
<evidence type="ECO:0000256" key="2">
    <source>
        <dbReference type="ARBA" id="ARBA00007171"/>
    </source>
</evidence>
<proteinExistence type="inferred from homology"/>
<comment type="similarity">
    <text evidence="2">Belongs to the transpeptidase family.</text>
</comment>
<keyword evidence="3 4" id="KW-0472">Membrane</keyword>
<name>A0A412G5C9_9FIRM</name>
<sequence>MLSTRIKKRIDKIVIGGTVIFALIIGKLAYVQILDRETLFSKAQDLWERDFPVSGLRGNVLDINGEVLATDIPSTSVMVVPAQITDPDSTAQQLADILETEKENIYKQITRKVSTQRIVPYGRLISNEQAKAIDHLDLTGVYLVQDSLRYYPNGAYLAQVLGFTGVDNQGLAGLELQYEEILKANKGSMKIPFDAKGHPVKIYSERYEAPGQGMDVMLTIDTRIQSILERELNNAMERYNPDSAWGLAMNPNTGEILAMVSKPDFDPNHYQDYDESVYNRNLPVWMSYEPGSTFKTVTFSAGLEEGLFDMEHDGYYDRGYEIVEGARLKSWKAGGHGQQTYMQCLQNSSNPCFVHIAQMLGGDNLSKYLDAFGFGQKTGVDLPGEAKGILFNTDDWGLLEQSTTGFGQGISVTAIQLVTAFCAIVNGGTLYQPYITKAILHPTTKDPIVEVKPNAVRQVISEDTSFKMRYALESVVALGGAKGAYIDGYKIGGKTGTAQKAKDGAYLSGEYILSTIAAAPINDPQIVVYIALDAPKSNIQYGGTVVSPIVRNVLEDVLTLYEVKRTDDQMAKIKLWTDPVTIEVGDYIGKEYKKVKNENLKLVKIGEGDVVVDQLPSPGVKIDEQGTVWLYCPAASAE</sequence>
<feature type="transmembrane region" description="Helical" evidence="4">
    <location>
        <begin position="12"/>
        <end position="31"/>
    </location>
</feature>
<dbReference type="AlphaFoldDB" id="A0A412G5C9"/>
<dbReference type="Proteomes" id="UP000284178">
    <property type="component" value="Unassembled WGS sequence"/>
</dbReference>
<evidence type="ECO:0000259" key="5">
    <source>
        <dbReference type="Pfam" id="PF00905"/>
    </source>
</evidence>
<dbReference type="Gene3D" id="3.30.450.330">
    <property type="match status" value="1"/>
</dbReference>
<keyword evidence="4" id="KW-0812">Transmembrane</keyword>
<keyword evidence="4" id="KW-1133">Transmembrane helix</keyword>
<dbReference type="InterPro" id="IPR050515">
    <property type="entry name" value="Beta-lactam/transpept"/>
</dbReference>
<dbReference type="SUPFAM" id="SSF56519">
    <property type="entry name" value="Penicillin binding protein dimerisation domain"/>
    <property type="match status" value="1"/>
</dbReference>
<dbReference type="InterPro" id="IPR005311">
    <property type="entry name" value="PBP_dimer"/>
</dbReference>
<dbReference type="Gene3D" id="3.40.710.10">
    <property type="entry name" value="DD-peptidase/beta-lactamase superfamily"/>
    <property type="match status" value="1"/>
</dbReference>
<dbReference type="GO" id="GO:0008658">
    <property type="term" value="F:penicillin binding"/>
    <property type="evidence" value="ECO:0007669"/>
    <property type="project" value="InterPro"/>
</dbReference>
<evidence type="ECO:0000313" key="8">
    <source>
        <dbReference type="Proteomes" id="UP000284178"/>
    </source>
</evidence>
<evidence type="ECO:0000313" key="7">
    <source>
        <dbReference type="EMBL" id="RGR76235.1"/>
    </source>
</evidence>
<evidence type="ECO:0000259" key="6">
    <source>
        <dbReference type="Pfam" id="PF03717"/>
    </source>
</evidence>
<reference evidence="7 8" key="1">
    <citation type="submission" date="2018-08" db="EMBL/GenBank/DDBJ databases">
        <title>A genome reference for cultivated species of the human gut microbiota.</title>
        <authorList>
            <person name="Zou Y."/>
            <person name="Xue W."/>
            <person name="Luo G."/>
        </authorList>
    </citation>
    <scope>NUCLEOTIDE SEQUENCE [LARGE SCALE GENOMIC DNA]</scope>
    <source>
        <strain evidence="7 8">AF24-29</strain>
    </source>
</reference>
<comment type="subcellular location">
    <subcellularLocation>
        <location evidence="1">Membrane</location>
    </subcellularLocation>
</comment>
<keyword evidence="8" id="KW-1185">Reference proteome</keyword>
<dbReference type="InterPro" id="IPR001460">
    <property type="entry name" value="PCN-bd_Tpept"/>
</dbReference>
<dbReference type="InterPro" id="IPR036138">
    <property type="entry name" value="PBP_dimer_sf"/>
</dbReference>
<evidence type="ECO:0000256" key="3">
    <source>
        <dbReference type="ARBA" id="ARBA00023136"/>
    </source>
</evidence>
<dbReference type="PANTHER" id="PTHR30627">
    <property type="entry name" value="PEPTIDOGLYCAN D,D-TRANSPEPTIDASE"/>
    <property type="match status" value="1"/>
</dbReference>